<sequence length="401" mass="43287">MKKEIRQRETEKRADKAFGKQWEWCEGAPEVFVCPISREPMRDPVTLCTGQTYDRSSILTWLASGGLTCPATNTPLSDTSLTPNSTLRRLIQSHFSQNSLSTSASLLVHRLKVAKRRPHRISALSSLLSLARSHEEAMEVLANLDVPSLLAQSLTPLTPPSVAALSADLLSLLPLNPDVLSLLRHPDAFSLLVDLLHEAPAASQVAAASVLHSAIATAPPDFGSVSSFRLLFGALRLARSPRSESFSAGVRLLHAVCRWAEARTLLMRAGAIPCLLDILPVAEGADAQTCMEVLEQLSKEGAEALRSCERAVPNIVNTLMRVSERCTALGLSVLLRLCTHGAGIGMEAKLAAKLLLILQSTCEPAVKQRARNLLKLCSRGHGEGLSMFASKCGLDLSYTIH</sequence>
<dbReference type="Pfam" id="PF04564">
    <property type="entry name" value="U-box"/>
    <property type="match status" value="1"/>
</dbReference>
<evidence type="ECO:0000313" key="8">
    <source>
        <dbReference type="Proteomes" id="UP000017836"/>
    </source>
</evidence>
<name>W1NKH9_AMBTC</name>
<dbReference type="Gene3D" id="3.30.40.10">
    <property type="entry name" value="Zinc/RING finger domain, C3HC4 (zinc finger)"/>
    <property type="match status" value="1"/>
</dbReference>
<dbReference type="GO" id="GO:0061630">
    <property type="term" value="F:ubiquitin protein ligase activity"/>
    <property type="evidence" value="ECO:0007669"/>
    <property type="project" value="UniProtKB-UniRule"/>
</dbReference>
<feature type="domain" description="U-box" evidence="6">
    <location>
        <begin position="27"/>
        <end position="101"/>
    </location>
</feature>
<dbReference type="HOGENOM" id="CLU_006348_1_2_1"/>
<evidence type="ECO:0000256" key="5">
    <source>
        <dbReference type="RuleBase" id="RU369093"/>
    </source>
</evidence>
<keyword evidence="4 5" id="KW-0833">Ubl conjugation pathway</keyword>
<dbReference type="EMBL" id="KI397142">
    <property type="protein sequence ID" value="ERM96322.1"/>
    <property type="molecule type" value="Genomic_DNA"/>
</dbReference>
<dbReference type="InterPro" id="IPR058678">
    <property type="entry name" value="ARM_PUB"/>
</dbReference>
<accession>W1NKH9</accession>
<dbReference type="SUPFAM" id="SSF48371">
    <property type="entry name" value="ARM repeat"/>
    <property type="match status" value="1"/>
</dbReference>
<dbReference type="SUPFAM" id="SSF57850">
    <property type="entry name" value="RING/U-box"/>
    <property type="match status" value="1"/>
</dbReference>
<dbReference type="GO" id="GO:0016567">
    <property type="term" value="P:protein ubiquitination"/>
    <property type="evidence" value="ECO:0007669"/>
    <property type="project" value="UniProtKB-UniRule"/>
</dbReference>
<dbReference type="InterPro" id="IPR013083">
    <property type="entry name" value="Znf_RING/FYVE/PHD"/>
</dbReference>
<dbReference type="OrthoDB" id="10064100at2759"/>
<comment type="catalytic activity">
    <reaction evidence="1 5">
        <text>S-ubiquitinyl-[E2 ubiquitin-conjugating enzyme]-L-cysteine + [acceptor protein]-L-lysine = [E2 ubiquitin-conjugating enzyme]-L-cysteine + N(6)-ubiquitinyl-[acceptor protein]-L-lysine.</text>
        <dbReference type="EC" id="2.3.2.27"/>
    </reaction>
</comment>
<dbReference type="eggNOG" id="ENOG502QTEJ">
    <property type="taxonomic scope" value="Eukaryota"/>
</dbReference>
<dbReference type="CDD" id="cd16664">
    <property type="entry name" value="RING-Ubox_PUB"/>
    <property type="match status" value="1"/>
</dbReference>
<comment type="function">
    <text evidence="5">Functions as an E3 ubiquitin ligase.</text>
</comment>
<dbReference type="Gramene" id="ERM96322">
    <property type="protein sequence ID" value="ERM96322"/>
    <property type="gene ID" value="AMTR_s00001p00199950"/>
</dbReference>
<evidence type="ECO:0000313" key="7">
    <source>
        <dbReference type="EMBL" id="ERM96322.1"/>
    </source>
</evidence>
<keyword evidence="8" id="KW-1185">Reference proteome</keyword>
<dbReference type="InterPro" id="IPR045185">
    <property type="entry name" value="PUB22/23/24-like"/>
</dbReference>
<dbReference type="InterPro" id="IPR016024">
    <property type="entry name" value="ARM-type_fold"/>
</dbReference>
<evidence type="ECO:0000256" key="4">
    <source>
        <dbReference type="ARBA" id="ARBA00022786"/>
    </source>
</evidence>
<evidence type="ECO:0000259" key="6">
    <source>
        <dbReference type="PROSITE" id="PS51698"/>
    </source>
</evidence>
<dbReference type="PANTHER" id="PTHR22849:SF142">
    <property type="entry name" value="U-BOX DOMAIN-CONTAINING PROTEIN 31"/>
    <property type="match status" value="1"/>
</dbReference>
<dbReference type="EC" id="2.3.2.27" evidence="5"/>
<evidence type="ECO:0000256" key="1">
    <source>
        <dbReference type="ARBA" id="ARBA00000900"/>
    </source>
</evidence>
<evidence type="ECO:0000256" key="2">
    <source>
        <dbReference type="ARBA" id="ARBA00004906"/>
    </source>
</evidence>
<dbReference type="Gene3D" id="1.25.10.10">
    <property type="entry name" value="Leucine-rich Repeat Variant"/>
    <property type="match status" value="1"/>
</dbReference>
<dbReference type="KEGG" id="atr:18424253"/>
<dbReference type="AlphaFoldDB" id="W1NKH9"/>
<protein>
    <recommendedName>
        <fullName evidence="5 6">U-box domain-containing protein</fullName>
        <ecNumber evidence="5">2.3.2.27</ecNumber>
    </recommendedName>
    <alternativeName>
        <fullName evidence="5">RING-type E3 ubiquitin transferase PUB</fullName>
    </alternativeName>
</protein>
<evidence type="ECO:0000256" key="3">
    <source>
        <dbReference type="ARBA" id="ARBA00022679"/>
    </source>
</evidence>
<dbReference type="UniPathway" id="UPA00143"/>
<dbReference type="Pfam" id="PF25598">
    <property type="entry name" value="ARM_PUB"/>
    <property type="match status" value="1"/>
</dbReference>
<dbReference type="FunFam" id="3.30.40.10:FF:000442">
    <property type="entry name" value="RING-type E3 ubiquitin transferase"/>
    <property type="match status" value="1"/>
</dbReference>
<dbReference type="SMART" id="SM00504">
    <property type="entry name" value="Ubox"/>
    <property type="match status" value="1"/>
</dbReference>
<proteinExistence type="predicted"/>
<keyword evidence="3 5" id="KW-0808">Transferase</keyword>
<comment type="pathway">
    <text evidence="2 5">Protein modification; protein ubiquitination.</text>
</comment>
<organism evidence="7 8">
    <name type="scientific">Amborella trichopoda</name>
    <dbReference type="NCBI Taxonomy" id="13333"/>
    <lineage>
        <taxon>Eukaryota</taxon>
        <taxon>Viridiplantae</taxon>
        <taxon>Streptophyta</taxon>
        <taxon>Embryophyta</taxon>
        <taxon>Tracheophyta</taxon>
        <taxon>Spermatophyta</taxon>
        <taxon>Magnoliopsida</taxon>
        <taxon>Amborellales</taxon>
        <taxon>Amborellaceae</taxon>
        <taxon>Amborella</taxon>
    </lineage>
</organism>
<dbReference type="InterPro" id="IPR011989">
    <property type="entry name" value="ARM-like"/>
</dbReference>
<dbReference type="PANTHER" id="PTHR22849">
    <property type="entry name" value="WDSAM1 PROTEIN"/>
    <property type="match status" value="1"/>
</dbReference>
<dbReference type="Proteomes" id="UP000017836">
    <property type="component" value="Unassembled WGS sequence"/>
</dbReference>
<dbReference type="PROSITE" id="PS51698">
    <property type="entry name" value="U_BOX"/>
    <property type="match status" value="1"/>
</dbReference>
<gene>
    <name evidence="7" type="ORF">AMTR_s00001p00199950</name>
</gene>
<dbReference type="InterPro" id="IPR003613">
    <property type="entry name" value="Ubox_domain"/>
</dbReference>
<reference evidence="8" key="1">
    <citation type="journal article" date="2013" name="Science">
        <title>The Amborella genome and the evolution of flowering plants.</title>
        <authorList>
            <consortium name="Amborella Genome Project"/>
        </authorList>
    </citation>
    <scope>NUCLEOTIDE SEQUENCE [LARGE SCALE GENOMIC DNA]</scope>
</reference>
<dbReference type="InterPro" id="IPR045210">
    <property type="entry name" value="RING-Ubox_PUB"/>
</dbReference>